<dbReference type="Pfam" id="PF01380">
    <property type="entry name" value="SIS"/>
    <property type="match status" value="1"/>
</dbReference>
<dbReference type="GO" id="GO:0006487">
    <property type="term" value="P:protein N-linked glycosylation"/>
    <property type="evidence" value="ECO:0007669"/>
    <property type="project" value="TreeGrafter"/>
</dbReference>
<dbReference type="STRING" id="1118060.GCA_000311845_00761"/>
<dbReference type="Gene3D" id="3.40.50.12570">
    <property type="match status" value="1"/>
</dbReference>
<keyword evidence="3" id="KW-1185">Reference proteome</keyword>
<feature type="domain" description="SIS" evidence="1">
    <location>
        <begin position="10"/>
        <end position="151"/>
    </location>
</feature>
<dbReference type="eggNOG" id="COG2222">
    <property type="taxonomic scope" value="Bacteria"/>
</dbReference>
<dbReference type="SUPFAM" id="SSF53697">
    <property type="entry name" value="SIS domain"/>
    <property type="match status" value="1"/>
</dbReference>
<dbReference type="PANTHER" id="PTHR10937:SF14">
    <property type="entry name" value="FRUCTOSELYSINE 6-PHOSPHATE DEGLYCASE"/>
    <property type="match status" value="1"/>
</dbReference>
<dbReference type="Gene3D" id="3.40.50.10490">
    <property type="entry name" value="Glucose-6-phosphate isomerase like protein, domain 1"/>
    <property type="match status" value="1"/>
</dbReference>
<dbReference type="PROSITE" id="PS51464">
    <property type="entry name" value="SIS"/>
    <property type="match status" value="1"/>
</dbReference>
<dbReference type="Gene3D" id="1.10.10.2240">
    <property type="match status" value="1"/>
</dbReference>
<dbReference type="GO" id="GO:0006002">
    <property type="term" value="P:fructose 6-phosphate metabolic process"/>
    <property type="evidence" value="ECO:0007669"/>
    <property type="project" value="TreeGrafter"/>
</dbReference>
<sequence>MKPFNLIKDIIEKRGAIEEVYWVACGGSLIDLLPAHMLLEREARRIVSGAYTAREFCIAAPKRLGEHSLVVACSHSGNTPEVLDACHLACERGAEVVALTDGAESKIAQGAWTCWVYPWGADVPASEVPSGIAPLLAAELLDQQEGFADLPDLYRGVDTMDEVLPAAREKVNAELGERFAALCQDHPFLYILGSGPNFCQTYGFAICSLMEMQWQSCSYIHSGEYFHGPFEVTEPGVFYFLQMGSSEYRTMDERALAFLSDHTDTLMVLDALEYGMDKVPASVRAYLDPVLFYAMNVELRAARGKVFDHDPDFRRYMGVVSY</sequence>
<dbReference type="Proteomes" id="UP000196560">
    <property type="component" value="Unassembled WGS sequence"/>
</dbReference>
<protein>
    <submittedName>
        <fullName evidence="2">SIS domain-containing protein</fullName>
    </submittedName>
</protein>
<comment type="caution">
    <text evidence="2">The sequence shown here is derived from an EMBL/GenBank/DDBJ whole genome shotgun (WGS) entry which is preliminary data.</text>
</comment>
<dbReference type="InterPro" id="IPR001347">
    <property type="entry name" value="SIS_dom"/>
</dbReference>
<accession>A0A1Y3U8J3</accession>
<organism evidence="2 3">
    <name type="scientific">Enorma massiliensis</name>
    <dbReference type="NCBI Taxonomy" id="1472761"/>
    <lineage>
        <taxon>Bacteria</taxon>
        <taxon>Bacillati</taxon>
        <taxon>Actinomycetota</taxon>
        <taxon>Coriobacteriia</taxon>
        <taxon>Coriobacteriales</taxon>
        <taxon>Coriobacteriaceae</taxon>
        <taxon>Enorma</taxon>
    </lineage>
</organism>
<reference evidence="3" key="1">
    <citation type="submission" date="2017-04" db="EMBL/GenBank/DDBJ databases">
        <title>Function of individual gut microbiota members based on whole genome sequencing of pure cultures obtained from chicken caecum.</title>
        <authorList>
            <person name="Medvecky M."/>
            <person name="Cejkova D."/>
            <person name="Polansky O."/>
            <person name="Karasova D."/>
            <person name="Kubasova T."/>
            <person name="Cizek A."/>
            <person name="Rychlik I."/>
        </authorList>
    </citation>
    <scope>NUCLEOTIDE SEQUENCE [LARGE SCALE GENOMIC DNA]</scope>
    <source>
        <strain evidence="3">An70</strain>
    </source>
</reference>
<dbReference type="EMBL" id="NFHO01000004">
    <property type="protein sequence ID" value="OUN43508.1"/>
    <property type="molecule type" value="Genomic_DNA"/>
</dbReference>
<dbReference type="GO" id="GO:0004360">
    <property type="term" value="F:glutamine-fructose-6-phosphate transaminase (isomerizing) activity"/>
    <property type="evidence" value="ECO:0007669"/>
    <property type="project" value="TreeGrafter"/>
</dbReference>
<name>A0A1Y3U8J3_9ACTN</name>
<evidence type="ECO:0000313" key="3">
    <source>
        <dbReference type="Proteomes" id="UP000196560"/>
    </source>
</evidence>
<dbReference type="GO" id="GO:0097367">
    <property type="term" value="F:carbohydrate derivative binding"/>
    <property type="evidence" value="ECO:0007669"/>
    <property type="project" value="InterPro"/>
</dbReference>
<dbReference type="InterPro" id="IPR035488">
    <property type="entry name" value="FrlB_SIS"/>
</dbReference>
<dbReference type="AlphaFoldDB" id="A0A1Y3U8J3"/>
<dbReference type="InterPro" id="IPR046348">
    <property type="entry name" value="SIS_dom_sf"/>
</dbReference>
<dbReference type="RefSeq" id="WP_022349162.1">
    <property type="nucleotide sequence ID" value="NZ_CALUIC010000006.1"/>
</dbReference>
<dbReference type="CDD" id="cd05710">
    <property type="entry name" value="SIS_1"/>
    <property type="match status" value="1"/>
</dbReference>
<gene>
    <name evidence="2" type="ORF">B5G21_04885</name>
</gene>
<dbReference type="PANTHER" id="PTHR10937">
    <property type="entry name" value="GLUCOSAMINE--FRUCTOSE-6-PHOSPHATE AMINOTRANSFERASE, ISOMERIZING"/>
    <property type="match status" value="1"/>
</dbReference>
<dbReference type="GO" id="GO:0006047">
    <property type="term" value="P:UDP-N-acetylglucosamine metabolic process"/>
    <property type="evidence" value="ECO:0007669"/>
    <property type="project" value="TreeGrafter"/>
</dbReference>
<evidence type="ECO:0000313" key="2">
    <source>
        <dbReference type="EMBL" id="OUN43508.1"/>
    </source>
</evidence>
<proteinExistence type="predicted"/>
<evidence type="ECO:0000259" key="1">
    <source>
        <dbReference type="PROSITE" id="PS51464"/>
    </source>
</evidence>